<evidence type="ECO:0000313" key="1">
    <source>
        <dbReference type="EMBL" id="KKM68702.1"/>
    </source>
</evidence>
<protein>
    <submittedName>
        <fullName evidence="1">Uncharacterized protein</fullName>
    </submittedName>
</protein>
<proteinExistence type="predicted"/>
<accession>A0A0F9MHT7</accession>
<comment type="caution">
    <text evidence="1">The sequence shown here is derived from an EMBL/GenBank/DDBJ whole genome shotgun (WGS) entry which is preliminary data.</text>
</comment>
<reference evidence="1" key="1">
    <citation type="journal article" date="2015" name="Nature">
        <title>Complex archaea that bridge the gap between prokaryotes and eukaryotes.</title>
        <authorList>
            <person name="Spang A."/>
            <person name="Saw J.H."/>
            <person name="Jorgensen S.L."/>
            <person name="Zaremba-Niedzwiedzka K."/>
            <person name="Martijn J."/>
            <person name="Lind A.E."/>
            <person name="van Eijk R."/>
            <person name="Schleper C."/>
            <person name="Guy L."/>
            <person name="Ettema T.J."/>
        </authorList>
    </citation>
    <scope>NUCLEOTIDE SEQUENCE</scope>
</reference>
<organism evidence="1">
    <name type="scientific">marine sediment metagenome</name>
    <dbReference type="NCBI Taxonomy" id="412755"/>
    <lineage>
        <taxon>unclassified sequences</taxon>
        <taxon>metagenomes</taxon>
        <taxon>ecological metagenomes</taxon>
    </lineage>
</organism>
<gene>
    <name evidence="1" type="ORF">LCGC14_1458270</name>
</gene>
<sequence>TLEDLRQYVKNFKHNTPRENISKGVLDPLGRYVKKVSKPKTGCGSKKLGSYSICAACGNKTAKTFEVNTKPCNQIGGTYTRQIVCKNCEHEEFK</sequence>
<name>A0A0F9MHT7_9ZZZZ</name>
<dbReference type="AlphaFoldDB" id="A0A0F9MHT7"/>
<dbReference type="EMBL" id="LAZR01010122">
    <property type="protein sequence ID" value="KKM68702.1"/>
    <property type="molecule type" value="Genomic_DNA"/>
</dbReference>
<feature type="non-terminal residue" evidence="1">
    <location>
        <position position="1"/>
    </location>
</feature>